<dbReference type="RefSeq" id="WP_123228350.1">
    <property type="nucleotide sequence ID" value="NZ_RJSE01000007.1"/>
</dbReference>
<organism evidence="3 4">
    <name type="scientific">Nocardioides marmoriginsengisoli</name>
    <dbReference type="NCBI Taxonomy" id="661483"/>
    <lineage>
        <taxon>Bacteria</taxon>
        <taxon>Bacillati</taxon>
        <taxon>Actinomycetota</taxon>
        <taxon>Actinomycetes</taxon>
        <taxon>Propionibacteriales</taxon>
        <taxon>Nocardioidaceae</taxon>
        <taxon>Nocardioides</taxon>
    </lineage>
</organism>
<proteinExistence type="predicted"/>
<dbReference type="SUPFAM" id="SSF63829">
    <property type="entry name" value="Calcium-dependent phosphotriesterase"/>
    <property type="match status" value="1"/>
</dbReference>
<dbReference type="Proteomes" id="UP000267128">
    <property type="component" value="Unassembled WGS sequence"/>
</dbReference>
<dbReference type="InterPro" id="IPR059026">
    <property type="entry name" value="LpqB_N"/>
</dbReference>
<dbReference type="InterPro" id="IPR018910">
    <property type="entry name" value="LpqB_C"/>
</dbReference>
<dbReference type="PROSITE" id="PS51257">
    <property type="entry name" value="PROKAR_LIPOPROTEIN"/>
    <property type="match status" value="1"/>
</dbReference>
<sequence>MTRTRLAALLAGLLAAAVAAGCSTLPVTGPVHTRADEDTNSLNQAPYFAPPGPTPGASTTAIVNGFLLAIQANPPSTAVARSFLSDAARTTWKPVQGTIVYDGADVEEDGSQRVDVRLSGSHLLDQRGAWLGASAGSTSRLPFVLTQEHGEWRIANPPTSLPVPTSYFRSLYVPYTLYFYDRTGSVLVPTRIYLPRGEQIASNLVRGLLDGPGAAVAGLDSGVTTNADGIAEVGLGPEAQRLTPPDLHRLIVQLSWTLRQVPGITRLRVTADGVPVPLPDGQSDVSLTERLEYDPVTAPAREVVAISEGRVQRIERQGATPVGGPLGQPGFALRSVAQSVERGELAAVAGNGSQLYVARDRGATGATRVQTPITGAENLLRPAYDRFGGLWAVDAARGGAVVHLVTAGTDRVVRVPGISGRRISAFTVTRDGARLVAGIAGSSSTSLAVAEVVRAERGRVARVVEGGRVTVPGSNLGSIVDVGQDGPTTAAVLTLSDSGTRHVLSVELDGSPGDQIGTPDPVPDHLVALVVSPDPSLPARAVAADGRLLELTGSGQWARIASDVLTATYAQ</sequence>
<evidence type="ECO:0000313" key="4">
    <source>
        <dbReference type="Proteomes" id="UP000267128"/>
    </source>
</evidence>
<comment type="caution">
    <text evidence="3">The sequence shown here is derived from an EMBL/GenBank/DDBJ whole genome shotgun (WGS) entry which is preliminary data.</text>
</comment>
<dbReference type="Pfam" id="PF10647">
    <property type="entry name" value="Gmad1"/>
    <property type="match status" value="1"/>
</dbReference>
<name>A0A3N0CHV9_9ACTN</name>
<evidence type="ECO:0000313" key="3">
    <source>
        <dbReference type="EMBL" id="RNL63058.1"/>
    </source>
</evidence>
<gene>
    <name evidence="3" type="ORF">EFK50_15200</name>
</gene>
<protein>
    <recommendedName>
        <fullName evidence="2">GerMN domain-containing protein</fullName>
    </recommendedName>
</protein>
<dbReference type="EMBL" id="RJSE01000007">
    <property type="protein sequence ID" value="RNL63058.1"/>
    <property type="molecule type" value="Genomic_DNA"/>
</dbReference>
<feature type="signal peptide" evidence="1">
    <location>
        <begin position="1"/>
        <end position="19"/>
    </location>
</feature>
<evidence type="ECO:0000256" key="1">
    <source>
        <dbReference type="SAM" id="SignalP"/>
    </source>
</evidence>
<reference evidence="3 4" key="1">
    <citation type="submission" date="2018-11" db="EMBL/GenBank/DDBJ databases">
        <authorList>
            <person name="Li F."/>
        </authorList>
    </citation>
    <scope>NUCLEOTIDE SEQUENCE [LARGE SCALE GENOMIC DNA]</scope>
    <source>
        <strain evidence="3 4">Gsoil 097</strain>
    </source>
</reference>
<evidence type="ECO:0000259" key="2">
    <source>
        <dbReference type="SMART" id="SM00909"/>
    </source>
</evidence>
<dbReference type="AlphaFoldDB" id="A0A3N0CHV9"/>
<dbReference type="OrthoDB" id="3226781at2"/>
<feature type="domain" description="GerMN" evidence="2">
    <location>
        <begin position="201"/>
        <end position="280"/>
    </location>
</feature>
<accession>A0A3N0CHV9</accession>
<dbReference type="SMART" id="SM00909">
    <property type="entry name" value="Germane"/>
    <property type="match status" value="1"/>
</dbReference>
<dbReference type="Pfam" id="PF10646">
    <property type="entry name" value="Germane"/>
    <property type="match status" value="1"/>
</dbReference>
<keyword evidence="4" id="KW-1185">Reference proteome</keyword>
<dbReference type="Pfam" id="PF25976">
    <property type="entry name" value="LpqB_N"/>
    <property type="match status" value="1"/>
</dbReference>
<dbReference type="InterPro" id="IPR019606">
    <property type="entry name" value="GerMN"/>
</dbReference>
<keyword evidence="1" id="KW-0732">Signal</keyword>
<feature type="chain" id="PRO_5039278918" description="GerMN domain-containing protein" evidence="1">
    <location>
        <begin position="20"/>
        <end position="571"/>
    </location>
</feature>